<protein>
    <submittedName>
        <fullName evidence="2">Uncharacterized protein</fullName>
    </submittedName>
</protein>
<gene>
    <name evidence="2" type="ORF">RF11_14605</name>
</gene>
<comment type="caution">
    <text evidence="2">The sequence shown here is derived from an EMBL/GenBank/DDBJ whole genome shotgun (WGS) entry which is preliminary data.</text>
</comment>
<keyword evidence="1" id="KW-0812">Transmembrane</keyword>
<reference evidence="2 3" key="1">
    <citation type="journal article" date="2014" name="Genome Biol. Evol.">
        <title>The genome of the myxosporean Thelohanellus kitauei shows adaptations to nutrient acquisition within its fish host.</title>
        <authorList>
            <person name="Yang Y."/>
            <person name="Xiong J."/>
            <person name="Zhou Z."/>
            <person name="Huo F."/>
            <person name="Miao W."/>
            <person name="Ran C."/>
            <person name="Liu Y."/>
            <person name="Zhang J."/>
            <person name="Feng J."/>
            <person name="Wang M."/>
            <person name="Wang M."/>
            <person name="Wang L."/>
            <person name="Yao B."/>
        </authorList>
    </citation>
    <scope>NUCLEOTIDE SEQUENCE [LARGE SCALE GENOMIC DNA]</scope>
    <source>
        <strain evidence="2">Wuqing</strain>
    </source>
</reference>
<evidence type="ECO:0000256" key="1">
    <source>
        <dbReference type="SAM" id="Phobius"/>
    </source>
</evidence>
<dbReference type="AlphaFoldDB" id="A0A0C2M405"/>
<feature type="transmembrane region" description="Helical" evidence="1">
    <location>
        <begin position="21"/>
        <end position="38"/>
    </location>
</feature>
<evidence type="ECO:0000313" key="3">
    <source>
        <dbReference type="Proteomes" id="UP000031668"/>
    </source>
</evidence>
<sequence length="145" mass="16244">MAVQSSDIKERVISEFSTYNLIILYGLQFIVSLTAIIKGCSIREPNISVYVLRTMLGLTMGASAINVLLFLSNKQSYLVKKRSISSSCMAFYLITSLFLFFVGYHAVVDGEFSDIFLVLCMLAGALVFCNFMLFVAFLPQKRYAL</sequence>
<feature type="transmembrane region" description="Helical" evidence="1">
    <location>
        <begin position="50"/>
        <end position="71"/>
    </location>
</feature>
<name>A0A0C2M405_THEKT</name>
<proteinExistence type="predicted"/>
<feature type="transmembrane region" description="Helical" evidence="1">
    <location>
        <begin position="83"/>
        <end position="103"/>
    </location>
</feature>
<keyword evidence="1" id="KW-1133">Transmembrane helix</keyword>
<feature type="transmembrane region" description="Helical" evidence="1">
    <location>
        <begin position="115"/>
        <end position="138"/>
    </location>
</feature>
<dbReference type="Proteomes" id="UP000031668">
    <property type="component" value="Unassembled WGS sequence"/>
</dbReference>
<keyword evidence="3" id="KW-1185">Reference proteome</keyword>
<evidence type="ECO:0000313" key="2">
    <source>
        <dbReference type="EMBL" id="KII61765.1"/>
    </source>
</evidence>
<keyword evidence="1" id="KW-0472">Membrane</keyword>
<accession>A0A0C2M405</accession>
<dbReference type="EMBL" id="JWZT01005262">
    <property type="protein sequence ID" value="KII61765.1"/>
    <property type="molecule type" value="Genomic_DNA"/>
</dbReference>
<organism evidence="2 3">
    <name type="scientific">Thelohanellus kitauei</name>
    <name type="common">Myxosporean</name>
    <dbReference type="NCBI Taxonomy" id="669202"/>
    <lineage>
        <taxon>Eukaryota</taxon>
        <taxon>Metazoa</taxon>
        <taxon>Cnidaria</taxon>
        <taxon>Myxozoa</taxon>
        <taxon>Myxosporea</taxon>
        <taxon>Bivalvulida</taxon>
        <taxon>Platysporina</taxon>
        <taxon>Myxobolidae</taxon>
        <taxon>Thelohanellus</taxon>
    </lineage>
</organism>